<gene>
    <name evidence="1" type="ORF">GTP91_16360</name>
</gene>
<dbReference type="RefSeq" id="WP_161097757.1">
    <property type="nucleotide sequence ID" value="NZ_WWCW01000054.1"/>
</dbReference>
<evidence type="ECO:0000313" key="2">
    <source>
        <dbReference type="Proteomes" id="UP000470302"/>
    </source>
</evidence>
<comment type="caution">
    <text evidence="1">The sequence shown here is derived from an EMBL/GenBank/DDBJ whole genome shotgun (WGS) entry which is preliminary data.</text>
</comment>
<reference evidence="1 2" key="1">
    <citation type="submission" date="2020-01" db="EMBL/GenBank/DDBJ databases">
        <title>Novel species isolated from a subtropical stream in China.</title>
        <authorList>
            <person name="Lu H."/>
        </authorList>
    </citation>
    <scope>NUCLEOTIDE SEQUENCE [LARGE SCALE GENOMIC DNA]</scope>
    <source>
        <strain evidence="1 2">FT82W</strain>
    </source>
</reference>
<protein>
    <submittedName>
        <fullName evidence="1">Uncharacterized protein</fullName>
    </submittedName>
</protein>
<dbReference type="AlphaFoldDB" id="A0A845G5J3"/>
<proteinExistence type="predicted"/>
<accession>A0A845G5J3</accession>
<organism evidence="1 2">
    <name type="scientific">Duganella vulcania</name>
    <dbReference type="NCBI Taxonomy" id="2692166"/>
    <lineage>
        <taxon>Bacteria</taxon>
        <taxon>Pseudomonadati</taxon>
        <taxon>Pseudomonadota</taxon>
        <taxon>Betaproteobacteria</taxon>
        <taxon>Burkholderiales</taxon>
        <taxon>Oxalobacteraceae</taxon>
        <taxon>Telluria group</taxon>
        <taxon>Duganella</taxon>
    </lineage>
</organism>
<name>A0A845G5J3_9BURK</name>
<dbReference type="EMBL" id="WWCW01000054">
    <property type="protein sequence ID" value="MYM88742.1"/>
    <property type="molecule type" value="Genomic_DNA"/>
</dbReference>
<dbReference type="Proteomes" id="UP000470302">
    <property type="component" value="Unassembled WGS sequence"/>
</dbReference>
<sequence length="141" mass="15791">MVVIESPPREAAIIEFANKWTEQLAHENYDTAFEMLRTVTAYPGRSCVSSSNALRNRIVNYGSDTPIDDEPPYTVTSISSAVGDQWKNHIELMPDSRYPGYVGCLDWWLPLNGEWSDLKASFDIVKVPNGVAFVLVGLRIP</sequence>
<evidence type="ECO:0000313" key="1">
    <source>
        <dbReference type="EMBL" id="MYM88742.1"/>
    </source>
</evidence>